<dbReference type="EMBL" id="CP019948">
    <property type="protein sequence ID" value="ARN80856.1"/>
    <property type="molecule type" value="Genomic_DNA"/>
</dbReference>
<organism evidence="1 2">
    <name type="scientific">Methylocystis bryophila</name>
    <dbReference type="NCBI Taxonomy" id="655015"/>
    <lineage>
        <taxon>Bacteria</taxon>
        <taxon>Pseudomonadati</taxon>
        <taxon>Pseudomonadota</taxon>
        <taxon>Alphaproteobacteria</taxon>
        <taxon>Hyphomicrobiales</taxon>
        <taxon>Methylocystaceae</taxon>
        <taxon>Methylocystis</taxon>
    </lineage>
</organism>
<name>A0A1W6MTK7_9HYPH</name>
<dbReference type="OrthoDB" id="9775969at2"/>
<evidence type="ECO:0000313" key="2">
    <source>
        <dbReference type="Proteomes" id="UP000193978"/>
    </source>
</evidence>
<proteinExistence type="predicted"/>
<dbReference type="AlphaFoldDB" id="A0A1W6MTK7"/>
<dbReference type="KEGG" id="mbry:B1812_06935"/>
<reference evidence="1 2" key="1">
    <citation type="submission" date="2017-02" db="EMBL/GenBank/DDBJ databases">
        <authorList>
            <person name="Peterson S.W."/>
        </authorList>
    </citation>
    <scope>NUCLEOTIDE SEQUENCE [LARGE SCALE GENOMIC DNA]</scope>
    <source>
        <strain evidence="1 2">S285</strain>
    </source>
</reference>
<dbReference type="STRING" id="655015.B1812_06935"/>
<dbReference type="Pfam" id="PF11249">
    <property type="entry name" value="DUF3047"/>
    <property type="match status" value="1"/>
</dbReference>
<sequence>MCLRCLGSAKGSAHKGLTRRGVLRQTALLGAALPFARDASNAFAAEPSGRPPEDFRKSVTDLVARAQSPELAAYRLFEINGADLPWLDIDMQAVKGQQITFLLTGRMWIARPLDLWFAPGLVFHARTRGLRPIWSPGVDTGTMTAAHDGPLEIARAAAQFSDADGKLWTPEEEYRKQEVKIMGVALLWKGDAASGLASLAAHGDVGGLLGAEIARLKRGRRLPEGWSNYFGLGGGAEVFNRAENGEIVCDSAGSASIIERPLALPFSSRPKLGWRWNIDALPSAVAEDQALFHDYLSIGVKFEEGQDLTYFWSAALPAGKVFRCPLAGWSAVETHMVVDSGAGGLGSWRELERDVAADYAAHIGGPAKAISHIWLLAVTPFQRRRGACRYADIRVSTADGAIHNL</sequence>
<dbReference type="InterPro" id="IPR021409">
    <property type="entry name" value="DUF3047"/>
</dbReference>
<gene>
    <name evidence="1" type="ORF">B1812_06935</name>
</gene>
<evidence type="ECO:0008006" key="3">
    <source>
        <dbReference type="Google" id="ProtNLM"/>
    </source>
</evidence>
<evidence type="ECO:0000313" key="1">
    <source>
        <dbReference type="EMBL" id="ARN80856.1"/>
    </source>
</evidence>
<keyword evidence="2" id="KW-1185">Reference proteome</keyword>
<accession>A0A1W6MTK7</accession>
<dbReference type="RefSeq" id="WP_085770939.1">
    <property type="nucleotide sequence ID" value="NZ_AP027149.1"/>
</dbReference>
<dbReference type="Proteomes" id="UP000193978">
    <property type="component" value="Chromosome"/>
</dbReference>
<dbReference type="PROSITE" id="PS51318">
    <property type="entry name" value="TAT"/>
    <property type="match status" value="1"/>
</dbReference>
<dbReference type="InterPro" id="IPR006311">
    <property type="entry name" value="TAT_signal"/>
</dbReference>
<protein>
    <recommendedName>
        <fullName evidence="3">DUF3047 domain-containing protein</fullName>
    </recommendedName>
</protein>